<dbReference type="PANTHER" id="PTHR30579:SF7">
    <property type="entry name" value="HTH-TYPE TRANSCRIPTIONAL REGULATOR LRHA-RELATED"/>
    <property type="match status" value="1"/>
</dbReference>
<keyword evidence="7" id="KW-1185">Reference proteome</keyword>
<sequence>MPRNLDLTALRSFVAVADAGGVTRAAGFLNLTQSAVSMQLKRLEESLDASLLDRGGRTIALTPGGEQLLAYARRMLDLNDEVMARMTDSAFEGELVVGVPHDIVYPAIPGILQRFAGEFPRVRVQLFSSYTRDLKRKFEHGECDFILTTEDGMDSGGETLIERPLRWIGARGGSAWKVRPVRLAFCAYCIFRSGSQKALDQAGIDWEIAVESQSDRAIEATVAADLAITAMIEGTEPPYCEAVHHGGQLPELKSQKINMYRSEIAKGEVAEAMASLIRQHYRIGKGGFVGVVPADTARAATPTTL</sequence>
<dbReference type="Proteomes" id="UP000199356">
    <property type="component" value="Unassembled WGS sequence"/>
</dbReference>
<evidence type="ECO:0000256" key="3">
    <source>
        <dbReference type="ARBA" id="ARBA00023125"/>
    </source>
</evidence>
<evidence type="ECO:0000313" key="7">
    <source>
        <dbReference type="Proteomes" id="UP000199356"/>
    </source>
</evidence>
<dbReference type="PRINTS" id="PR00039">
    <property type="entry name" value="HTHLYSR"/>
</dbReference>
<dbReference type="PROSITE" id="PS50931">
    <property type="entry name" value="HTH_LYSR"/>
    <property type="match status" value="1"/>
</dbReference>
<dbReference type="InterPro" id="IPR036388">
    <property type="entry name" value="WH-like_DNA-bd_sf"/>
</dbReference>
<keyword evidence="4" id="KW-0804">Transcription</keyword>
<evidence type="ECO:0000256" key="2">
    <source>
        <dbReference type="ARBA" id="ARBA00023015"/>
    </source>
</evidence>
<dbReference type="Pfam" id="PF03466">
    <property type="entry name" value="LysR_substrate"/>
    <property type="match status" value="1"/>
</dbReference>
<dbReference type="GO" id="GO:0003700">
    <property type="term" value="F:DNA-binding transcription factor activity"/>
    <property type="evidence" value="ECO:0007669"/>
    <property type="project" value="InterPro"/>
</dbReference>
<keyword evidence="3" id="KW-0238">DNA-binding</keyword>
<evidence type="ECO:0000313" key="6">
    <source>
        <dbReference type="EMBL" id="SFQ03973.1"/>
    </source>
</evidence>
<dbReference type="AlphaFoldDB" id="A0A1I5V8X2"/>
<dbReference type="InterPro" id="IPR000847">
    <property type="entry name" value="LysR_HTH_N"/>
</dbReference>
<dbReference type="PANTHER" id="PTHR30579">
    <property type="entry name" value="TRANSCRIPTIONAL REGULATOR"/>
    <property type="match status" value="1"/>
</dbReference>
<dbReference type="Gene3D" id="1.10.10.10">
    <property type="entry name" value="Winged helix-like DNA-binding domain superfamily/Winged helix DNA-binding domain"/>
    <property type="match status" value="1"/>
</dbReference>
<evidence type="ECO:0000256" key="4">
    <source>
        <dbReference type="ARBA" id="ARBA00023163"/>
    </source>
</evidence>
<dbReference type="FunFam" id="1.10.10.10:FF:000001">
    <property type="entry name" value="LysR family transcriptional regulator"/>
    <property type="match status" value="1"/>
</dbReference>
<dbReference type="EMBL" id="FOXA01000028">
    <property type="protein sequence ID" value="SFQ03973.1"/>
    <property type="molecule type" value="Genomic_DNA"/>
</dbReference>
<dbReference type="Pfam" id="PF00126">
    <property type="entry name" value="HTH_1"/>
    <property type="match status" value="1"/>
</dbReference>
<evidence type="ECO:0000259" key="5">
    <source>
        <dbReference type="PROSITE" id="PS50931"/>
    </source>
</evidence>
<dbReference type="OrthoDB" id="1631201at2"/>
<protein>
    <submittedName>
        <fullName evidence="6">Transcriptional regulator, LysR family</fullName>
    </submittedName>
</protein>
<dbReference type="InterPro" id="IPR036390">
    <property type="entry name" value="WH_DNA-bd_sf"/>
</dbReference>
<dbReference type="Gene3D" id="3.40.190.10">
    <property type="entry name" value="Periplasmic binding protein-like II"/>
    <property type="match status" value="2"/>
</dbReference>
<reference evidence="6 7" key="1">
    <citation type="submission" date="2016-10" db="EMBL/GenBank/DDBJ databases">
        <authorList>
            <person name="de Groot N.N."/>
        </authorList>
    </citation>
    <scope>NUCLEOTIDE SEQUENCE [LARGE SCALE GENOMIC DNA]</scope>
    <source>
        <strain evidence="6 7">DSM 19547</strain>
    </source>
</reference>
<organism evidence="6 7">
    <name type="scientific">Tranquillimonas alkanivorans</name>
    <dbReference type="NCBI Taxonomy" id="441119"/>
    <lineage>
        <taxon>Bacteria</taxon>
        <taxon>Pseudomonadati</taxon>
        <taxon>Pseudomonadota</taxon>
        <taxon>Alphaproteobacteria</taxon>
        <taxon>Rhodobacterales</taxon>
        <taxon>Roseobacteraceae</taxon>
        <taxon>Tranquillimonas</taxon>
    </lineage>
</organism>
<dbReference type="RefSeq" id="WP_093425103.1">
    <property type="nucleotide sequence ID" value="NZ_FOXA01000028.1"/>
</dbReference>
<dbReference type="STRING" id="441119.SAMN04488047_12826"/>
<accession>A0A1I5V8X2</accession>
<feature type="domain" description="HTH lysR-type" evidence="5">
    <location>
        <begin position="5"/>
        <end position="62"/>
    </location>
</feature>
<gene>
    <name evidence="6" type="ORF">SAMN04488047_12826</name>
</gene>
<dbReference type="InterPro" id="IPR050176">
    <property type="entry name" value="LTTR"/>
</dbReference>
<evidence type="ECO:0000256" key="1">
    <source>
        <dbReference type="ARBA" id="ARBA00009437"/>
    </source>
</evidence>
<name>A0A1I5V8X2_9RHOB</name>
<proteinExistence type="inferred from homology"/>
<keyword evidence="2" id="KW-0805">Transcription regulation</keyword>
<dbReference type="GO" id="GO:0003677">
    <property type="term" value="F:DNA binding"/>
    <property type="evidence" value="ECO:0007669"/>
    <property type="project" value="UniProtKB-KW"/>
</dbReference>
<dbReference type="SUPFAM" id="SSF46785">
    <property type="entry name" value="Winged helix' DNA-binding domain"/>
    <property type="match status" value="1"/>
</dbReference>
<dbReference type="InterPro" id="IPR005119">
    <property type="entry name" value="LysR_subst-bd"/>
</dbReference>
<comment type="similarity">
    <text evidence="1">Belongs to the LysR transcriptional regulatory family.</text>
</comment>
<dbReference type="SUPFAM" id="SSF53850">
    <property type="entry name" value="Periplasmic binding protein-like II"/>
    <property type="match status" value="1"/>
</dbReference>